<evidence type="ECO:0000313" key="2">
    <source>
        <dbReference type="Proteomes" id="UP001499854"/>
    </source>
</evidence>
<proteinExistence type="predicted"/>
<keyword evidence="2" id="KW-1185">Reference proteome</keyword>
<comment type="caution">
    <text evidence="1">The sequence shown here is derived from an EMBL/GenBank/DDBJ whole genome shotgun (WGS) entry which is preliminary data.</text>
</comment>
<dbReference type="EMBL" id="BAAAQM010000072">
    <property type="protein sequence ID" value="GAA2001633.1"/>
    <property type="molecule type" value="Genomic_DNA"/>
</dbReference>
<sequence>MAPDWENAVTFPTVVVAADAGVGAKATRAVPRSEAAARIRGTCPRSRRVSVRMPDIEARSECDVQ</sequence>
<reference evidence="1 2" key="1">
    <citation type="journal article" date="2019" name="Int. J. Syst. Evol. Microbiol.">
        <title>The Global Catalogue of Microorganisms (GCM) 10K type strain sequencing project: providing services to taxonomists for standard genome sequencing and annotation.</title>
        <authorList>
            <consortium name="The Broad Institute Genomics Platform"/>
            <consortium name="The Broad Institute Genome Sequencing Center for Infectious Disease"/>
            <person name="Wu L."/>
            <person name="Ma J."/>
        </authorList>
    </citation>
    <scope>NUCLEOTIDE SEQUENCE [LARGE SCALE GENOMIC DNA]</scope>
    <source>
        <strain evidence="1 2">JCM 16013</strain>
    </source>
</reference>
<accession>A0ABN2T8J7</accession>
<name>A0ABN2T8J7_9ACTN</name>
<protein>
    <submittedName>
        <fullName evidence="1">Uncharacterized protein</fullName>
    </submittedName>
</protein>
<gene>
    <name evidence="1" type="ORF">GCM10009838_79320</name>
</gene>
<evidence type="ECO:0000313" key="1">
    <source>
        <dbReference type="EMBL" id="GAA2001633.1"/>
    </source>
</evidence>
<dbReference type="Proteomes" id="UP001499854">
    <property type="component" value="Unassembled WGS sequence"/>
</dbReference>
<organism evidence="1 2">
    <name type="scientific">Catenulispora subtropica</name>
    <dbReference type="NCBI Taxonomy" id="450798"/>
    <lineage>
        <taxon>Bacteria</taxon>
        <taxon>Bacillati</taxon>
        <taxon>Actinomycetota</taxon>
        <taxon>Actinomycetes</taxon>
        <taxon>Catenulisporales</taxon>
        <taxon>Catenulisporaceae</taxon>
        <taxon>Catenulispora</taxon>
    </lineage>
</organism>